<dbReference type="PROSITE" id="PS51904">
    <property type="entry name" value="GLYCOSYL_HYDROL_F25_2"/>
    <property type="match status" value="1"/>
</dbReference>
<evidence type="ECO:0000313" key="3">
    <source>
        <dbReference type="Proteomes" id="UP000240971"/>
    </source>
</evidence>
<reference evidence="2 3" key="1">
    <citation type="submission" date="2018-03" db="EMBL/GenBank/DDBJ databases">
        <title>Genomic Encyclopedia of Archaeal and Bacterial Type Strains, Phase II (KMG-II): from individual species to whole genera.</title>
        <authorList>
            <person name="Goeker M."/>
        </authorList>
    </citation>
    <scope>NUCLEOTIDE SEQUENCE [LARGE SCALE GENOMIC DNA]</scope>
    <source>
        <strain evidence="2 3">DSM 24859</strain>
    </source>
</reference>
<dbReference type="RefSeq" id="WP_106529314.1">
    <property type="nucleotide sequence ID" value="NZ_PYAW01000003.1"/>
</dbReference>
<dbReference type="InterPro" id="IPR002053">
    <property type="entry name" value="Glyco_hydro_25"/>
</dbReference>
<dbReference type="InterPro" id="IPR017853">
    <property type="entry name" value="GH"/>
</dbReference>
<dbReference type="EMBL" id="PYAW01000003">
    <property type="protein sequence ID" value="PSL46537.1"/>
    <property type="molecule type" value="Genomic_DNA"/>
</dbReference>
<dbReference type="GO" id="GO:0003796">
    <property type="term" value="F:lysozyme activity"/>
    <property type="evidence" value="ECO:0007669"/>
    <property type="project" value="InterPro"/>
</dbReference>
<dbReference type="OrthoDB" id="9798192at2"/>
<evidence type="ECO:0000256" key="1">
    <source>
        <dbReference type="ARBA" id="ARBA00010646"/>
    </source>
</evidence>
<keyword evidence="2" id="KW-0378">Hydrolase</keyword>
<comment type="caution">
    <text evidence="2">The sequence shown here is derived from an EMBL/GenBank/DDBJ whole genome shotgun (WGS) entry which is preliminary data.</text>
</comment>
<keyword evidence="3" id="KW-1185">Reference proteome</keyword>
<accession>A0A2P8HJY7</accession>
<organism evidence="2 3">
    <name type="scientific">Chitinophaga niastensis</name>
    <dbReference type="NCBI Taxonomy" id="536980"/>
    <lineage>
        <taxon>Bacteria</taxon>
        <taxon>Pseudomonadati</taxon>
        <taxon>Bacteroidota</taxon>
        <taxon>Chitinophagia</taxon>
        <taxon>Chitinophagales</taxon>
        <taxon>Chitinophagaceae</taxon>
        <taxon>Chitinophaga</taxon>
    </lineage>
</organism>
<dbReference type="AlphaFoldDB" id="A0A2P8HJY7"/>
<dbReference type="PANTHER" id="PTHR34135">
    <property type="entry name" value="LYSOZYME"/>
    <property type="match status" value="1"/>
</dbReference>
<dbReference type="CDD" id="cd00599">
    <property type="entry name" value="GH25_muramidase"/>
    <property type="match status" value="1"/>
</dbReference>
<protein>
    <submittedName>
        <fullName evidence="2">Glycosyl hydrolase family 25</fullName>
    </submittedName>
</protein>
<comment type="similarity">
    <text evidence="1">Belongs to the glycosyl hydrolase 25 family.</text>
</comment>
<dbReference type="PANTHER" id="PTHR34135:SF2">
    <property type="entry name" value="LYSOZYME"/>
    <property type="match status" value="1"/>
</dbReference>
<dbReference type="Pfam" id="PF01183">
    <property type="entry name" value="Glyco_hydro_25"/>
    <property type="match status" value="1"/>
</dbReference>
<dbReference type="Proteomes" id="UP000240971">
    <property type="component" value="Unassembled WGS sequence"/>
</dbReference>
<name>A0A2P8HJY7_CHINA</name>
<gene>
    <name evidence="2" type="ORF">CLV51_103518</name>
</gene>
<dbReference type="GO" id="GO:0009253">
    <property type="term" value="P:peptidoglycan catabolic process"/>
    <property type="evidence" value="ECO:0007669"/>
    <property type="project" value="InterPro"/>
</dbReference>
<dbReference type="GO" id="GO:0016998">
    <property type="term" value="P:cell wall macromolecule catabolic process"/>
    <property type="evidence" value="ECO:0007669"/>
    <property type="project" value="InterPro"/>
</dbReference>
<dbReference type="SUPFAM" id="SSF51445">
    <property type="entry name" value="(Trans)glycosidases"/>
    <property type="match status" value="1"/>
</dbReference>
<dbReference type="Gene3D" id="3.20.20.80">
    <property type="entry name" value="Glycosidases"/>
    <property type="match status" value="1"/>
</dbReference>
<proteinExistence type="inferred from homology"/>
<dbReference type="GO" id="GO:0016052">
    <property type="term" value="P:carbohydrate catabolic process"/>
    <property type="evidence" value="ECO:0007669"/>
    <property type="project" value="TreeGrafter"/>
</dbReference>
<sequence length="303" mass="34054">MQLIVTVKKLNKRNTIPKSFAEKHSIIGTVLQGYKFEGEEVKEGLNSPLGKWYKDRDGFYYWGGGLIIAARSTPQRKIITVGGLPLNLPEGYMLGADLSHYNDRPDWAAINRAGVSFVYLKISEGVGSQDSKVKEHADNALQLGIKVGYYHFCRPDRKNTGTIEDDAVAEANNAINLFQHLPAAQLPLALDLENENNWDTPLEKIAYTMWIETFIAHVQRVTGTSPVIYSRKEYLDRKLPPNHTLGKYRLWLANYSVTDCHKLACPHGWSDWAIWQFTDKAGIGGNAKLDLSILKDPTIIPLT</sequence>
<evidence type="ECO:0000313" key="2">
    <source>
        <dbReference type="EMBL" id="PSL46537.1"/>
    </source>
</evidence>